<keyword evidence="6" id="KW-0812">Transmembrane</keyword>
<name>A0AAN8UZW8_9MAGN</name>
<dbReference type="PRINTS" id="PR00385">
    <property type="entry name" value="P450"/>
</dbReference>
<keyword evidence="4 5" id="KW-0408">Iron</keyword>
<dbReference type="InterPro" id="IPR002401">
    <property type="entry name" value="Cyt_P450_E_grp-I"/>
</dbReference>
<dbReference type="EMBL" id="JBAMMX010000022">
    <property type="protein sequence ID" value="KAK6918477.1"/>
    <property type="molecule type" value="Genomic_DNA"/>
</dbReference>
<evidence type="ECO:0000256" key="6">
    <source>
        <dbReference type="SAM" id="Phobius"/>
    </source>
</evidence>
<keyword evidence="2 5" id="KW-0479">Metal-binding</keyword>
<evidence type="ECO:0000256" key="2">
    <source>
        <dbReference type="ARBA" id="ARBA00022723"/>
    </source>
</evidence>
<dbReference type="PANTHER" id="PTHR47950:SF44">
    <property type="entry name" value="CYTOCHROME P450, FAMILY 76, SUBFAMILY C, POLYPEPTIDE 5-RELATED"/>
    <property type="match status" value="1"/>
</dbReference>
<evidence type="ECO:0000256" key="5">
    <source>
        <dbReference type="PIRSR" id="PIRSR602401-1"/>
    </source>
</evidence>
<dbReference type="FunFam" id="1.10.630.10:FF:000007">
    <property type="entry name" value="Cytochrome P450 76C4"/>
    <property type="match status" value="1"/>
</dbReference>
<evidence type="ECO:0000313" key="9">
    <source>
        <dbReference type="Proteomes" id="UP001370490"/>
    </source>
</evidence>
<feature type="chain" id="PRO_5042945653" evidence="7">
    <location>
        <begin position="23"/>
        <end position="907"/>
    </location>
</feature>
<dbReference type="InterPro" id="IPR036396">
    <property type="entry name" value="Cyt_P450_sf"/>
</dbReference>
<evidence type="ECO:0000256" key="7">
    <source>
        <dbReference type="SAM" id="SignalP"/>
    </source>
</evidence>
<comment type="cofactor">
    <cofactor evidence="5">
        <name>heme</name>
        <dbReference type="ChEBI" id="CHEBI:30413"/>
    </cofactor>
</comment>
<comment type="caution">
    <text evidence="8">The sequence shown here is derived from an EMBL/GenBank/DDBJ whole genome shotgun (WGS) entry which is preliminary data.</text>
</comment>
<protein>
    <submittedName>
        <fullName evidence="8">Cytochrome P450</fullName>
    </submittedName>
</protein>
<dbReference type="Pfam" id="PF00067">
    <property type="entry name" value="p450"/>
    <property type="match status" value="2"/>
</dbReference>
<organism evidence="8 9">
    <name type="scientific">Dillenia turbinata</name>
    <dbReference type="NCBI Taxonomy" id="194707"/>
    <lineage>
        <taxon>Eukaryota</taxon>
        <taxon>Viridiplantae</taxon>
        <taxon>Streptophyta</taxon>
        <taxon>Embryophyta</taxon>
        <taxon>Tracheophyta</taxon>
        <taxon>Spermatophyta</taxon>
        <taxon>Magnoliopsida</taxon>
        <taxon>eudicotyledons</taxon>
        <taxon>Gunneridae</taxon>
        <taxon>Pentapetalae</taxon>
        <taxon>Dilleniales</taxon>
        <taxon>Dilleniaceae</taxon>
        <taxon>Dillenia</taxon>
    </lineage>
</organism>
<dbReference type="Proteomes" id="UP001370490">
    <property type="component" value="Unassembled WGS sequence"/>
</dbReference>
<dbReference type="Gene3D" id="1.10.630.10">
    <property type="entry name" value="Cytochrome P450"/>
    <property type="match status" value="2"/>
</dbReference>
<proteinExistence type="inferred from homology"/>
<keyword evidence="9" id="KW-1185">Reference proteome</keyword>
<dbReference type="SUPFAM" id="SSF48264">
    <property type="entry name" value="Cytochrome P450"/>
    <property type="match status" value="2"/>
</dbReference>
<keyword evidence="3" id="KW-0560">Oxidoreductase</keyword>
<dbReference type="GO" id="GO:0004497">
    <property type="term" value="F:monooxygenase activity"/>
    <property type="evidence" value="ECO:0007669"/>
    <property type="project" value="InterPro"/>
</dbReference>
<evidence type="ECO:0000256" key="3">
    <source>
        <dbReference type="ARBA" id="ARBA00023002"/>
    </source>
</evidence>
<feature type="binding site" description="axial binding residue" evidence="5">
    <location>
        <position position="837"/>
    </location>
    <ligand>
        <name>heme</name>
        <dbReference type="ChEBI" id="CHEBI:30413"/>
    </ligand>
    <ligandPart>
        <name>Fe</name>
        <dbReference type="ChEBI" id="CHEBI:18248"/>
    </ligandPart>
</feature>
<dbReference type="GO" id="GO:0020037">
    <property type="term" value="F:heme binding"/>
    <property type="evidence" value="ECO:0007669"/>
    <property type="project" value="InterPro"/>
</dbReference>
<reference evidence="8 9" key="1">
    <citation type="submission" date="2023-12" db="EMBL/GenBank/DDBJ databases">
        <title>A high-quality genome assembly for Dillenia turbinata (Dilleniales).</title>
        <authorList>
            <person name="Chanderbali A."/>
        </authorList>
    </citation>
    <scope>NUCLEOTIDE SEQUENCE [LARGE SCALE GENOMIC DNA]</scope>
    <source>
        <strain evidence="8">LSX21</strain>
        <tissue evidence="8">Leaf</tissue>
    </source>
</reference>
<sequence length="907" mass="102817">MHTIAFLILLFFICICIHVLNGLQWKAKRLPPRLTLYTIIQNLGAIFRSPHKAFAELSKTHGPIFCLKILNMTIVFMCSSHLAKEVLQKQDKVLSDRPVPDAARALNHHEQSIVWLPSTTKWRELRKICVSHIFSSPKILAKIGLRQEKLQQLLNHVHYCCNKSQAIDIGQVAFITSLNVLSNTLFSIDLASYDSNWAYEFKQSVLGISKQIGSPNTADYFLGLSLIDPQGIRQASKIYMKNIMAVFEGIVKQRLEAREISEDNDALDTLLKLHKENNSEFSLDDIKHLLLDLFIAGAETTSSTLQWAMVELFRNSKVLSKVKLELQHAIPKDTQIQESDIQNLPYLQAIVKETYRLHPPIPLAVHEARCLDGESLAKMSRNKDQTQVFSGLGLAHLKEQETMFSIVFLILLFFISTCILVANMALQGKAKKLPPNLPLYSITQNIFAISRSPHQALAKLSKTYGPIMCIKLWNSTTVVMSSPHFAKEALQNQDKFFSDRLVPDLGRALNHHEHSILLLPASTKWRAFRKYCVSYMFSSQKIEAKKGLRQEKVKQLLKYVHDCCNKSQAVEIGQVAFTTSLNVLSNTLLNTDLASYESDWAYEFKQHILGISKQAGKRNSADYFWGLRLIDPHGIRRATKFHMKNIFAIFEGIVNERLHSGDFSSNNDVLDGLLKLHKENASEFSVEDIKHLLLDLFLAGIETTSSTLEWAMSEVLRNPKILSKAKLELQQVIPKDTQVQESDIQNLPYLQAIIKETYRLHPAIPLLVHQANCNVQVSGFTVPKNAQVIVNLYAVGRDSNAWPNPDTFIPERFWGLQIDAKGQNYGLTPYGAGRRMCVGLPLADRMLHLVLGSLLHLFDWKLEDESRLEDLNMDERCRFTVQKAFPLKVIPTRDPSSATKDQAGHLN</sequence>
<dbReference type="GO" id="GO:0016705">
    <property type="term" value="F:oxidoreductase activity, acting on paired donors, with incorporation or reduction of molecular oxygen"/>
    <property type="evidence" value="ECO:0007669"/>
    <property type="project" value="InterPro"/>
</dbReference>
<evidence type="ECO:0000256" key="4">
    <source>
        <dbReference type="ARBA" id="ARBA00023004"/>
    </source>
</evidence>
<dbReference type="GO" id="GO:0005506">
    <property type="term" value="F:iron ion binding"/>
    <property type="evidence" value="ECO:0007669"/>
    <property type="project" value="InterPro"/>
</dbReference>
<dbReference type="InterPro" id="IPR001128">
    <property type="entry name" value="Cyt_P450"/>
</dbReference>
<evidence type="ECO:0000256" key="1">
    <source>
        <dbReference type="ARBA" id="ARBA00010617"/>
    </source>
</evidence>
<keyword evidence="6" id="KW-1133">Transmembrane helix</keyword>
<feature type="transmembrane region" description="Helical" evidence="6">
    <location>
        <begin position="403"/>
        <end position="426"/>
    </location>
</feature>
<comment type="similarity">
    <text evidence="1">Belongs to the cytochrome P450 family.</text>
</comment>
<dbReference type="PANTHER" id="PTHR47950">
    <property type="entry name" value="CYTOCHROME P450, FAMILY 76, SUBFAMILY C, POLYPEPTIDE 5-RELATED"/>
    <property type="match status" value="1"/>
</dbReference>
<evidence type="ECO:0000313" key="8">
    <source>
        <dbReference type="EMBL" id="KAK6918477.1"/>
    </source>
</evidence>
<dbReference type="CDD" id="cd11073">
    <property type="entry name" value="CYP76-like"/>
    <property type="match status" value="1"/>
</dbReference>
<gene>
    <name evidence="8" type="ORF">RJ641_016899</name>
</gene>
<keyword evidence="5" id="KW-0349">Heme</keyword>
<keyword evidence="6" id="KW-0472">Membrane</keyword>
<dbReference type="PRINTS" id="PR00463">
    <property type="entry name" value="EP450I"/>
</dbReference>
<dbReference type="AlphaFoldDB" id="A0AAN8UZW8"/>
<keyword evidence="7" id="KW-0732">Signal</keyword>
<accession>A0AAN8UZW8</accession>
<feature type="signal peptide" evidence="7">
    <location>
        <begin position="1"/>
        <end position="22"/>
    </location>
</feature>